<dbReference type="PANTHER" id="PTHR37023">
    <property type="entry name" value="TRANSPOSASE"/>
    <property type="match status" value="1"/>
</dbReference>
<accession>A0ABM9DFB9</accession>
<feature type="domain" description="Transposase IS801/IS1294" evidence="1">
    <location>
        <begin position="143"/>
        <end position="335"/>
    </location>
</feature>
<dbReference type="EMBL" id="CAKXZT010000005">
    <property type="protein sequence ID" value="CAH2395243.1"/>
    <property type="molecule type" value="Genomic_DNA"/>
</dbReference>
<dbReference type="InterPro" id="IPR054832">
    <property type="entry name" value="transpos_IS91"/>
</dbReference>
<proteinExistence type="predicted"/>
<dbReference type="Pfam" id="PF14319">
    <property type="entry name" value="Zn_Tnp_IS91"/>
    <property type="match status" value="1"/>
</dbReference>
<keyword evidence="4" id="KW-1185">Reference proteome</keyword>
<dbReference type="Pfam" id="PF04986">
    <property type="entry name" value="Y2_Tnp"/>
    <property type="match status" value="1"/>
</dbReference>
<dbReference type="RefSeq" id="WP_254016414.1">
    <property type="nucleotide sequence ID" value="NZ_CAKXZT010000005.1"/>
</dbReference>
<name>A0ABM9DFB9_9HYPH</name>
<comment type="caution">
    <text evidence="3">The sequence shown here is derived from an EMBL/GenBank/DDBJ whole genome shotgun (WGS) entry which is preliminary data.</text>
</comment>
<dbReference type="NCBIfam" id="NF033538">
    <property type="entry name" value="transpos_IS91"/>
    <property type="match status" value="1"/>
</dbReference>
<dbReference type="PANTHER" id="PTHR37023:SF1">
    <property type="entry name" value="ISSOD25 TRANSPOSASE TNPA_ISSOD25"/>
    <property type="match status" value="1"/>
</dbReference>
<dbReference type="InterPro" id="IPR007069">
    <property type="entry name" value="Transposase_32"/>
</dbReference>
<organism evidence="3 4">
    <name type="scientific">Mesorhizobium escarrei</name>
    <dbReference type="NCBI Taxonomy" id="666018"/>
    <lineage>
        <taxon>Bacteria</taxon>
        <taxon>Pseudomonadati</taxon>
        <taxon>Pseudomonadota</taxon>
        <taxon>Alphaproteobacteria</taxon>
        <taxon>Hyphomicrobiales</taxon>
        <taxon>Phyllobacteriaceae</taxon>
        <taxon>Mesorhizobium</taxon>
    </lineage>
</organism>
<protein>
    <submittedName>
        <fullName evidence="3">Transposase</fullName>
    </submittedName>
</protein>
<evidence type="ECO:0000259" key="2">
    <source>
        <dbReference type="Pfam" id="PF14319"/>
    </source>
</evidence>
<evidence type="ECO:0000313" key="4">
    <source>
        <dbReference type="Proteomes" id="UP001153050"/>
    </source>
</evidence>
<evidence type="ECO:0000313" key="3">
    <source>
        <dbReference type="EMBL" id="CAH2395243.1"/>
    </source>
</evidence>
<dbReference type="Proteomes" id="UP001153050">
    <property type="component" value="Unassembled WGS sequence"/>
</dbReference>
<reference evidence="3 4" key="1">
    <citation type="submission" date="2022-03" db="EMBL/GenBank/DDBJ databases">
        <authorList>
            <person name="Brunel B."/>
        </authorList>
    </citation>
    <scope>NUCLEOTIDE SEQUENCE [LARGE SCALE GENOMIC DNA]</scope>
    <source>
        <strain evidence="3">STM5069sample</strain>
    </source>
</reference>
<gene>
    <name evidence="3" type="ORF">MES5069_1020001</name>
</gene>
<evidence type="ECO:0000259" key="1">
    <source>
        <dbReference type="Pfam" id="PF04986"/>
    </source>
</evidence>
<feature type="domain" description="Transposase zinc-binding" evidence="2">
    <location>
        <begin position="10"/>
        <end position="101"/>
    </location>
</feature>
<dbReference type="InterPro" id="IPR026889">
    <property type="entry name" value="Zn_Tnp"/>
</dbReference>
<sequence length="423" mass="47167">MRPDLEVADVFHRHGADYRRDHAGHLGRVERRVMAAVEACRTAALGGHAEHCTDCGLVRQAYNSCRNRHCPKCQGLARAQWLAERQAELLPVPYFHVVFTVPAQIAEIAFQNKAAVYAILFKAASEALRVAAADTRQLGAEIGMVAVLHTWGQNLHHHPHVHCVVPGGGLSLEPAPGKAGDRRWIAGRPGFFLPVRVLSRLFRRLFLERLQDAFDAGQLRLFSDLASLADPATFCTQLAGLKRIEWVVFAKPPFGGPEQVLAYLGRYTHRVAIANSRLVSLDQGKVSFRWKDYRHHDKSKHKLMTLSADEFIRRFLLHALPDGFHRIRHYGLLANGHRVAKLAQCRLLLAAPTPLTPDPTADYRQRYRCLTGRSLDICPGCGAAMASLGPIPRNSPRSLKRGAGCNAGALLVYWLSQRNRRLQ</sequence>